<dbReference type="EMBL" id="CP154792">
    <property type="protein sequence ID" value="XAN17597.1"/>
    <property type="molecule type" value="Genomic_DNA"/>
</dbReference>
<evidence type="ECO:0000313" key="1">
    <source>
        <dbReference type="EMBL" id="XAN17597.1"/>
    </source>
</evidence>
<dbReference type="RefSeq" id="WP_343499205.1">
    <property type="nucleotide sequence ID" value="NZ_CP154792.1"/>
</dbReference>
<keyword evidence="2" id="KW-1185">Reference proteome</keyword>
<protein>
    <submittedName>
        <fullName evidence="1">Uncharacterized protein</fullName>
    </submittedName>
</protein>
<name>A0ABZ3G6G1_ACHDE</name>
<gene>
    <name evidence="1" type="ORF">AAIK43_06085</name>
</gene>
<accession>A0ABZ3G6G1</accession>
<dbReference type="Proteomes" id="UP001446337">
    <property type="component" value="Chromosome"/>
</dbReference>
<proteinExistence type="predicted"/>
<reference evidence="1 2" key="1">
    <citation type="submission" date="2024-05" db="EMBL/GenBank/DDBJ databases">
        <title>Achromobacter denitrificans. BP1, complete genome.</title>
        <authorList>
            <person name="Zhang B."/>
        </authorList>
    </citation>
    <scope>NUCLEOTIDE SEQUENCE [LARGE SCALE GENOMIC DNA]</scope>
    <source>
        <strain evidence="1 2">BP1</strain>
    </source>
</reference>
<evidence type="ECO:0000313" key="2">
    <source>
        <dbReference type="Proteomes" id="UP001446337"/>
    </source>
</evidence>
<sequence length="176" mass="19530">MHDDSKEPVAWFTDDHLTDKSATTWDRTVAERWRAKGWPVQSLYAAPQASEAVRWVVTDDMRAAVRFAPSSAHWSERLKEFFGPDAREGINALEKQLREARADLDCQQRASEAVRVQALAALESAQRFIRNGVEFGYVRMPDADTPDPAHQTPGLIDAAIRALSAQPGAQRTGGGE</sequence>
<organism evidence="1 2">
    <name type="scientific">Achromobacter denitrificans</name>
    <name type="common">Alcaligenes denitrificans</name>
    <dbReference type="NCBI Taxonomy" id="32002"/>
    <lineage>
        <taxon>Bacteria</taxon>
        <taxon>Pseudomonadati</taxon>
        <taxon>Pseudomonadota</taxon>
        <taxon>Betaproteobacteria</taxon>
        <taxon>Burkholderiales</taxon>
        <taxon>Alcaligenaceae</taxon>
        <taxon>Achromobacter</taxon>
    </lineage>
</organism>